<organism evidence="1 2">
    <name type="scientific">Tetracentron sinense</name>
    <name type="common">Spur-leaf</name>
    <dbReference type="NCBI Taxonomy" id="13715"/>
    <lineage>
        <taxon>Eukaryota</taxon>
        <taxon>Viridiplantae</taxon>
        <taxon>Streptophyta</taxon>
        <taxon>Embryophyta</taxon>
        <taxon>Tracheophyta</taxon>
        <taxon>Spermatophyta</taxon>
        <taxon>Magnoliopsida</taxon>
        <taxon>Trochodendrales</taxon>
        <taxon>Trochodendraceae</taxon>
        <taxon>Tetracentron</taxon>
    </lineage>
</organism>
<dbReference type="PANTHER" id="PTHR34970:SF2">
    <property type="entry name" value="ABC TRANSPORTER A FAMILY PROTEIN"/>
    <property type="match status" value="1"/>
</dbReference>
<proteinExistence type="predicted"/>
<name>A0A834YEM9_TETSI</name>
<dbReference type="EMBL" id="JABCRI010000022">
    <property type="protein sequence ID" value="KAF8379799.1"/>
    <property type="molecule type" value="Genomic_DNA"/>
</dbReference>
<evidence type="ECO:0000313" key="1">
    <source>
        <dbReference type="EMBL" id="KAF8379799.1"/>
    </source>
</evidence>
<dbReference type="Proteomes" id="UP000655225">
    <property type="component" value="Unassembled WGS sequence"/>
</dbReference>
<keyword evidence="2" id="KW-1185">Reference proteome</keyword>
<gene>
    <name evidence="1" type="ORF">HHK36_029248</name>
</gene>
<reference evidence="1 2" key="1">
    <citation type="submission" date="2020-04" db="EMBL/GenBank/DDBJ databases">
        <title>Plant Genome Project.</title>
        <authorList>
            <person name="Zhang R.-G."/>
        </authorList>
    </citation>
    <scope>NUCLEOTIDE SEQUENCE [LARGE SCALE GENOMIC DNA]</scope>
    <source>
        <strain evidence="1">YNK0</strain>
        <tissue evidence="1">Leaf</tissue>
    </source>
</reference>
<dbReference type="PANTHER" id="PTHR34970">
    <property type="entry name" value="ABC TRANSPORTER A FAMILY PROTEIN"/>
    <property type="match status" value="1"/>
</dbReference>
<dbReference type="OrthoDB" id="1911459at2759"/>
<dbReference type="AlphaFoldDB" id="A0A834YEM9"/>
<accession>A0A834YEM9</accession>
<sequence length="59" mass="6511">MRILSLFAGAATALAVGRCILHLDYKVPHESLSQQMKGLYESLDGYILSLENLKEVESS</sequence>
<comment type="caution">
    <text evidence="1">The sequence shown here is derived from an EMBL/GenBank/DDBJ whole genome shotgun (WGS) entry which is preliminary data.</text>
</comment>
<protein>
    <submittedName>
        <fullName evidence="1">Uncharacterized protein</fullName>
    </submittedName>
</protein>
<evidence type="ECO:0000313" key="2">
    <source>
        <dbReference type="Proteomes" id="UP000655225"/>
    </source>
</evidence>